<dbReference type="Proteomes" id="UP000774699">
    <property type="component" value="Unassembled WGS sequence"/>
</dbReference>
<keyword evidence="1" id="KW-0175">Coiled coil</keyword>
<feature type="region of interest" description="Disordered" evidence="2">
    <location>
        <begin position="40"/>
        <end position="65"/>
    </location>
</feature>
<evidence type="ECO:0000256" key="1">
    <source>
        <dbReference type="SAM" id="Coils"/>
    </source>
</evidence>
<comment type="caution">
    <text evidence="3">The sequence shown here is derived from an EMBL/GenBank/DDBJ whole genome shotgun (WGS) entry which is preliminary data.</text>
</comment>
<gene>
    <name evidence="3" type="ORF">FJY86_00450</name>
</gene>
<evidence type="ECO:0000313" key="3">
    <source>
        <dbReference type="EMBL" id="MBM3281797.1"/>
    </source>
</evidence>
<dbReference type="EMBL" id="VGJJ01000002">
    <property type="protein sequence ID" value="MBM3281797.1"/>
    <property type="molecule type" value="Genomic_DNA"/>
</dbReference>
<feature type="coiled-coil region" evidence="1">
    <location>
        <begin position="135"/>
        <end position="179"/>
    </location>
</feature>
<sequence length="188" mass="20886">MVNEEMVLNTIQKMRDAGLSDAIISSTLADLGLTPNQVQGFLSGRGSGSSSAQPVPASRGMSSMNNPRALEHEELATRTSEKILSQLDERDALDSDVDELKDNITRIALEQHGEQLKDTHNAVMELHDKFDSTAMDTLNNRVMNMNARMEQLSRDVVEIKSMSLALQSLLQKILEANQQLLFEMKSKK</sequence>
<dbReference type="AlphaFoldDB" id="A0A8T4C667"/>
<accession>A0A8T4C667</accession>
<reference evidence="3" key="1">
    <citation type="submission" date="2019-03" db="EMBL/GenBank/DDBJ databases">
        <title>Lake Tanganyika Metagenome-Assembled Genomes (MAGs).</title>
        <authorList>
            <person name="Tran P."/>
        </authorList>
    </citation>
    <scope>NUCLEOTIDE SEQUENCE</scope>
    <source>
        <strain evidence="3">M_DeepCast_50m_m2_156</strain>
    </source>
</reference>
<protein>
    <submittedName>
        <fullName evidence="3">Uncharacterized protein</fullName>
    </submittedName>
</protein>
<name>A0A8T4C667_9ARCH</name>
<evidence type="ECO:0000313" key="4">
    <source>
        <dbReference type="Proteomes" id="UP000774699"/>
    </source>
</evidence>
<evidence type="ECO:0000256" key="2">
    <source>
        <dbReference type="SAM" id="MobiDB-lite"/>
    </source>
</evidence>
<proteinExistence type="predicted"/>
<organism evidence="3 4">
    <name type="scientific">Candidatus Iainarchaeum sp</name>
    <dbReference type="NCBI Taxonomy" id="3101447"/>
    <lineage>
        <taxon>Archaea</taxon>
        <taxon>Candidatus Iainarchaeota</taxon>
        <taxon>Candidatus Iainarchaeia</taxon>
        <taxon>Candidatus Iainarchaeales</taxon>
        <taxon>Candidatus Iainarchaeaceae</taxon>
        <taxon>Candidatus Iainarchaeum</taxon>
    </lineage>
</organism>